<dbReference type="InterPro" id="IPR036175">
    <property type="entry name" value="Sec23/24_helical_dom_sf"/>
</dbReference>
<dbReference type="Ensembl" id="ENSACLT00000048504.1">
    <property type="protein sequence ID" value="ENSACLP00000048604.1"/>
    <property type="gene ID" value="ENSACLG00000001362.2"/>
</dbReference>
<evidence type="ECO:0000259" key="13">
    <source>
        <dbReference type="Pfam" id="PF08033"/>
    </source>
</evidence>
<dbReference type="Gene3D" id="3.40.50.410">
    <property type="entry name" value="von Willebrand factor, type A domain"/>
    <property type="match status" value="1"/>
</dbReference>
<dbReference type="InterPro" id="IPR007123">
    <property type="entry name" value="Gelsolin-like_dom"/>
</dbReference>
<organism evidence="14 15">
    <name type="scientific">Astatotilapia calliptera</name>
    <name type="common">Eastern happy</name>
    <name type="synonym">Chromis callipterus</name>
    <dbReference type="NCBI Taxonomy" id="8154"/>
    <lineage>
        <taxon>Eukaryota</taxon>
        <taxon>Metazoa</taxon>
        <taxon>Chordata</taxon>
        <taxon>Craniata</taxon>
        <taxon>Vertebrata</taxon>
        <taxon>Euteleostomi</taxon>
        <taxon>Actinopterygii</taxon>
        <taxon>Neopterygii</taxon>
        <taxon>Teleostei</taxon>
        <taxon>Neoteleostei</taxon>
        <taxon>Acanthomorphata</taxon>
        <taxon>Ovalentaria</taxon>
        <taxon>Cichlomorphae</taxon>
        <taxon>Cichliformes</taxon>
        <taxon>Cichlidae</taxon>
        <taxon>African cichlids</taxon>
        <taxon>Pseudocrenilabrinae</taxon>
        <taxon>Haplochromini</taxon>
        <taxon>Astatotilapia</taxon>
    </lineage>
</organism>
<evidence type="ECO:0000256" key="4">
    <source>
        <dbReference type="ARBA" id="ARBA00008334"/>
    </source>
</evidence>
<comment type="similarity">
    <text evidence="4">Belongs to the SEC23/SEC24 family. SEC24 subfamily.</text>
</comment>
<evidence type="ECO:0000256" key="7">
    <source>
        <dbReference type="ARBA" id="ARBA00023329"/>
    </source>
</evidence>
<dbReference type="Pfam" id="PF00626">
    <property type="entry name" value="Gelsolin"/>
    <property type="match status" value="1"/>
</dbReference>
<gene>
    <name evidence="14" type="primary">SEC24D</name>
</gene>
<dbReference type="InterPro" id="IPR036465">
    <property type="entry name" value="vWFA_dom_sf"/>
</dbReference>
<dbReference type="GO" id="GO:0005789">
    <property type="term" value="C:endoplasmic reticulum membrane"/>
    <property type="evidence" value="ECO:0007669"/>
    <property type="project" value="UniProtKB-SubCell"/>
</dbReference>
<evidence type="ECO:0000313" key="14">
    <source>
        <dbReference type="Ensembl" id="ENSACLP00000048604.1"/>
    </source>
</evidence>
<dbReference type="AlphaFoldDB" id="A0AAX7SVJ7"/>
<dbReference type="InterPro" id="IPR006896">
    <property type="entry name" value="Sec23/24_trunk_dom"/>
</dbReference>
<evidence type="ECO:0000256" key="3">
    <source>
        <dbReference type="ARBA" id="ARBA00004514"/>
    </source>
</evidence>
<evidence type="ECO:0008006" key="16">
    <source>
        <dbReference type="Google" id="ProtNLM"/>
    </source>
</evidence>
<dbReference type="PANTHER" id="PTHR13803">
    <property type="entry name" value="SEC24-RELATED PROTEIN"/>
    <property type="match status" value="1"/>
</dbReference>
<dbReference type="GO" id="GO:0090110">
    <property type="term" value="P:COPII-coated vesicle cargo loading"/>
    <property type="evidence" value="ECO:0007669"/>
    <property type="project" value="TreeGrafter"/>
</dbReference>
<dbReference type="SUPFAM" id="SSF81811">
    <property type="entry name" value="Helical domain of Sec23/24"/>
    <property type="match status" value="1"/>
</dbReference>
<dbReference type="FunFam" id="3.40.50.410:FF:000020">
    <property type="entry name" value="protein transport protein Sec24D isoform X1"/>
    <property type="match status" value="1"/>
</dbReference>
<feature type="compositionally biased region" description="Gly residues" evidence="8">
    <location>
        <begin position="175"/>
        <end position="187"/>
    </location>
</feature>
<dbReference type="Gene3D" id="1.20.120.730">
    <property type="entry name" value="Sec23/Sec24 helical domain"/>
    <property type="match status" value="1"/>
</dbReference>
<feature type="domain" description="Sec23/Sec24 beta-sandwich" evidence="13">
    <location>
        <begin position="640"/>
        <end position="724"/>
    </location>
</feature>
<dbReference type="FunFam" id="2.60.40.1670:FF:000004">
    <property type="entry name" value="SEC24 homolog D, COPII coat complex component"/>
    <property type="match status" value="1"/>
</dbReference>
<evidence type="ECO:0000259" key="10">
    <source>
        <dbReference type="Pfam" id="PF04810"/>
    </source>
</evidence>
<keyword evidence="5" id="KW-0813">Transport</keyword>
<dbReference type="InterPro" id="IPR012990">
    <property type="entry name" value="Beta-sandwich_Sec23_24"/>
</dbReference>
<evidence type="ECO:0000256" key="8">
    <source>
        <dbReference type="SAM" id="MobiDB-lite"/>
    </source>
</evidence>
<dbReference type="InterPro" id="IPR036180">
    <property type="entry name" value="Gelsolin-like_dom_sf"/>
</dbReference>
<reference evidence="14" key="3">
    <citation type="submission" date="2025-09" db="UniProtKB">
        <authorList>
            <consortium name="Ensembl"/>
        </authorList>
    </citation>
    <scope>IDENTIFICATION</scope>
</reference>
<dbReference type="Pfam" id="PF08033">
    <property type="entry name" value="Sec23_BS"/>
    <property type="match status" value="1"/>
</dbReference>
<reference evidence="14" key="1">
    <citation type="submission" date="2018-05" db="EMBL/GenBank/DDBJ databases">
        <authorList>
            <person name="Datahose"/>
        </authorList>
    </citation>
    <scope>NUCLEOTIDE SEQUENCE</scope>
</reference>
<dbReference type="GeneTree" id="ENSGT00950000182924"/>
<reference evidence="14" key="2">
    <citation type="submission" date="2025-08" db="UniProtKB">
        <authorList>
            <consortium name="Ensembl"/>
        </authorList>
    </citation>
    <scope>IDENTIFICATION</scope>
</reference>
<dbReference type="Pfam" id="PF04810">
    <property type="entry name" value="zf-Sec23_Sec24"/>
    <property type="match status" value="1"/>
</dbReference>
<evidence type="ECO:0000259" key="11">
    <source>
        <dbReference type="Pfam" id="PF04811"/>
    </source>
</evidence>
<dbReference type="GO" id="GO:0070971">
    <property type="term" value="C:endoplasmic reticulum exit site"/>
    <property type="evidence" value="ECO:0007669"/>
    <property type="project" value="TreeGrafter"/>
</dbReference>
<keyword evidence="7" id="KW-0968">Cytoplasmic vesicle</keyword>
<proteinExistence type="inferred from homology"/>
<name>A0AAX7SVJ7_ASTCA</name>
<dbReference type="SUPFAM" id="SSF53300">
    <property type="entry name" value="vWA-like"/>
    <property type="match status" value="1"/>
</dbReference>
<keyword evidence="6" id="KW-0653">Protein transport</keyword>
<dbReference type="SUPFAM" id="SSF82754">
    <property type="entry name" value="C-terminal, gelsolin-like domain of Sec23/24"/>
    <property type="match status" value="1"/>
</dbReference>
<feature type="domain" description="Sec23/Sec24 trunk" evidence="11">
    <location>
        <begin position="391"/>
        <end position="635"/>
    </location>
</feature>
<dbReference type="GO" id="GO:0008270">
    <property type="term" value="F:zinc ion binding"/>
    <property type="evidence" value="ECO:0007669"/>
    <property type="project" value="InterPro"/>
</dbReference>
<dbReference type="GO" id="GO:0000149">
    <property type="term" value="F:SNARE binding"/>
    <property type="evidence" value="ECO:0007669"/>
    <property type="project" value="TreeGrafter"/>
</dbReference>
<evidence type="ECO:0000256" key="1">
    <source>
        <dbReference type="ARBA" id="ARBA00004299"/>
    </source>
</evidence>
<dbReference type="Proteomes" id="UP000265100">
    <property type="component" value="Chromosome 3"/>
</dbReference>
<dbReference type="CDD" id="cd01479">
    <property type="entry name" value="Sec24-like"/>
    <property type="match status" value="1"/>
</dbReference>
<dbReference type="Gene3D" id="2.30.30.380">
    <property type="entry name" value="Zn-finger domain of Sec23/24"/>
    <property type="match status" value="1"/>
</dbReference>
<comment type="subcellular location">
    <subcellularLocation>
        <location evidence="3">Cytoplasm</location>
        <location evidence="3">Cytosol</location>
    </subcellularLocation>
    <subcellularLocation>
        <location evidence="1">Cytoplasmic vesicle</location>
        <location evidence="1">COPII-coated vesicle membrane</location>
        <topology evidence="1">Peripheral membrane protein</topology>
        <orientation evidence="1">Cytoplasmic side</orientation>
    </subcellularLocation>
    <subcellularLocation>
        <location evidence="2">Endoplasmic reticulum membrane</location>
        <topology evidence="2">Peripheral membrane protein</topology>
        <orientation evidence="2">Cytoplasmic side</orientation>
    </subcellularLocation>
</comment>
<evidence type="ECO:0000259" key="12">
    <source>
        <dbReference type="Pfam" id="PF04815"/>
    </source>
</evidence>
<evidence type="ECO:0000259" key="9">
    <source>
        <dbReference type="Pfam" id="PF00626"/>
    </source>
</evidence>
<keyword evidence="15" id="KW-1185">Reference proteome</keyword>
<dbReference type="InterPro" id="IPR041742">
    <property type="entry name" value="Sec24-like_trunk_dom"/>
</dbReference>
<accession>A0AAX7SVJ7</accession>
<dbReference type="Pfam" id="PF04815">
    <property type="entry name" value="Sec23_helical"/>
    <property type="match status" value="1"/>
</dbReference>
<evidence type="ECO:0000256" key="2">
    <source>
        <dbReference type="ARBA" id="ARBA00004397"/>
    </source>
</evidence>
<dbReference type="InterPro" id="IPR029006">
    <property type="entry name" value="ADF-H/Gelsolin-like_dom_sf"/>
</dbReference>
<dbReference type="SUPFAM" id="SSF81995">
    <property type="entry name" value="beta-sandwich domain of Sec23/24"/>
    <property type="match status" value="2"/>
</dbReference>
<dbReference type="GO" id="GO:0005829">
    <property type="term" value="C:cytosol"/>
    <property type="evidence" value="ECO:0007669"/>
    <property type="project" value="UniProtKB-SubCell"/>
</dbReference>
<feature type="domain" description="Sec23/Sec24 helical" evidence="12">
    <location>
        <begin position="736"/>
        <end position="835"/>
    </location>
</feature>
<sequence length="978" mass="108110">MSQQGYVAAPPYSQAQPGMGAYQGGFGSGPTQPLYGHYGGPPQAFSAPPAGKMHLSVLNITFFFFVYLDVHSFSGIVRLENSLHKMCSFYFLVQGLQSPPPPASSVVQQPFQTPPPSTMAPPQMPPGLQSPHMSPLMSPPQSPPESMPMASQSMAGTSMAGMGRPFPGPPPPGPGGFQQPGQFGGYMAGPQQNMPGAFPGAQSAMAGPPQKKLDPDSIPSITHVIEDDQVKQGGQVFTTNIRGQVPPLVTTDFTVTDQGNASPRFIRCTTYSLPCTADLAKQCQVPLAAIIKPFASLPKNETPLYVVNHGDTGPVRCNRCKAYMCPYMQFIDGGRRYQCGFCNCVNEVPVFYFQHLDHMGRRVDFYERPELSLGSYEFVATLDYCKNNKPPNPPAYIFMIDVSYNNIKSGLVKLICDELKTLLEKLPREEGMETSAIKVGFVTYNKVLHFYNVKSALAQPQMMVVSDTAEMFVPLLDGFLVNYQDSRAVIYNLLDQIPDMFADTAESETVFAPVIQAGVEAFKAAECSGKLFIFQSSMPTAEAPGKLKNRDDKKLVNTDKEKTLFQPQKGVYEQLSKDCVASGCCVDLFLFPSQYTDIATMADVPSHTGGSVYKYSNFQIETDGEHFLRDLRKDVQKSIGFDAIMRVRTSTGFRATDFFGGIYMNNTTDVEMAAVDCDNGVTVEFKHDDTLSEETGALMQCALLYTTIGGQRRLRIHNLSLNCSSQLSELYKSCETDSLINFFAKSAYRAILNQPLKNVREILVNQTAHMLACYRKNCASPSAASQLILPDAMKVFPVYMNSLMKTAPLVGSTELSTDDRAHQRLSVMAMGVEDTQLLLYPRLIPLHNIDVNSEKPATPVRCSEERLTDSGIFLLENGQSMFLWLGQASSPDLIQMIKLLLITLNLFLDNPLSRKVRSIISGLLEKRSNSMKLQIVRQKDKPEMLFRQFLVEDKGLHGGASYMDFLCYVHREIRQLLT</sequence>
<dbReference type="Pfam" id="PF04811">
    <property type="entry name" value="Sec23_trunk"/>
    <property type="match status" value="1"/>
</dbReference>
<evidence type="ECO:0000313" key="15">
    <source>
        <dbReference type="Proteomes" id="UP000265100"/>
    </source>
</evidence>
<dbReference type="GO" id="GO:0006886">
    <property type="term" value="P:intracellular protein transport"/>
    <property type="evidence" value="ECO:0007669"/>
    <property type="project" value="InterPro"/>
</dbReference>
<dbReference type="Gene3D" id="3.40.20.10">
    <property type="entry name" value="Severin"/>
    <property type="match status" value="1"/>
</dbReference>
<evidence type="ECO:0000256" key="5">
    <source>
        <dbReference type="ARBA" id="ARBA00022448"/>
    </source>
</evidence>
<dbReference type="InterPro" id="IPR050550">
    <property type="entry name" value="SEC23_SEC24_subfamily"/>
</dbReference>
<feature type="compositionally biased region" description="Pro residues" evidence="8">
    <location>
        <begin position="112"/>
        <end position="125"/>
    </location>
</feature>
<feature type="domain" description="Gelsolin-like" evidence="9">
    <location>
        <begin position="856"/>
        <end position="892"/>
    </location>
</feature>
<feature type="region of interest" description="Disordered" evidence="8">
    <location>
        <begin position="101"/>
        <end position="216"/>
    </location>
</feature>
<feature type="compositionally biased region" description="Pro residues" evidence="8">
    <location>
        <begin position="137"/>
        <end position="146"/>
    </location>
</feature>
<protein>
    <recommendedName>
        <fullName evidence="16">SEC24 homolog D, COPII coat complex component</fullName>
    </recommendedName>
</protein>
<dbReference type="FunFam" id="2.30.30.380:FF:000003">
    <property type="entry name" value="SEC24 homolog D, COPII coat complex component"/>
    <property type="match status" value="1"/>
</dbReference>
<dbReference type="InterPro" id="IPR006895">
    <property type="entry name" value="Znf_Sec23_Sec24"/>
</dbReference>
<dbReference type="Gene3D" id="2.60.40.1670">
    <property type="entry name" value="beta-sandwich domain of Sec23/24"/>
    <property type="match status" value="1"/>
</dbReference>
<dbReference type="InterPro" id="IPR006900">
    <property type="entry name" value="Sec23/24_helical_dom"/>
</dbReference>
<feature type="domain" description="Zinc finger Sec23/Sec24-type" evidence="10">
    <location>
        <begin position="314"/>
        <end position="352"/>
    </location>
</feature>
<dbReference type="PANTHER" id="PTHR13803:SF6">
    <property type="entry name" value="PROTEIN TRANSPORT PROTEIN SEC24D"/>
    <property type="match status" value="1"/>
</dbReference>
<evidence type="ECO:0000256" key="6">
    <source>
        <dbReference type="ARBA" id="ARBA00022927"/>
    </source>
</evidence>
<dbReference type="GO" id="GO:0030127">
    <property type="term" value="C:COPII vesicle coat"/>
    <property type="evidence" value="ECO:0007669"/>
    <property type="project" value="InterPro"/>
</dbReference>